<dbReference type="InterPro" id="IPR041228">
    <property type="entry name" value="Dynein_C"/>
</dbReference>
<comment type="similarity">
    <text evidence="2">Belongs to the dynein heavy chain family.</text>
</comment>
<dbReference type="FunFam" id="3.40.50.300:FF:000063">
    <property type="entry name" value="dynein heavy chain 6, axonemal"/>
    <property type="match status" value="1"/>
</dbReference>
<dbReference type="Gene3D" id="1.10.8.1220">
    <property type="match status" value="1"/>
</dbReference>
<proteinExistence type="inferred from homology"/>
<dbReference type="PANTHER" id="PTHR45703">
    <property type="entry name" value="DYNEIN HEAVY CHAIN"/>
    <property type="match status" value="1"/>
</dbReference>
<feature type="compositionally biased region" description="Low complexity" evidence="14">
    <location>
        <begin position="438"/>
        <end position="449"/>
    </location>
</feature>
<evidence type="ECO:0000256" key="12">
    <source>
        <dbReference type="ARBA" id="ARBA00023273"/>
    </source>
</evidence>
<feature type="compositionally biased region" description="Polar residues" evidence="14">
    <location>
        <begin position="96"/>
        <end position="107"/>
    </location>
</feature>
<keyword evidence="3" id="KW-0963">Cytoplasm</keyword>
<dbReference type="Pfam" id="PF12775">
    <property type="entry name" value="AAA_7"/>
    <property type="match status" value="1"/>
</dbReference>
<gene>
    <name evidence="16" type="ORF">TGRH88_075130</name>
</gene>
<keyword evidence="17" id="KW-1185">Reference proteome</keyword>
<feature type="compositionally biased region" description="Low complexity" evidence="14">
    <location>
        <begin position="495"/>
        <end position="528"/>
    </location>
</feature>
<feature type="coiled-coil region" evidence="13">
    <location>
        <begin position="3547"/>
        <end position="3609"/>
    </location>
</feature>
<dbReference type="Pfam" id="PF12777">
    <property type="entry name" value="MT"/>
    <property type="match status" value="1"/>
</dbReference>
<evidence type="ECO:0000256" key="10">
    <source>
        <dbReference type="ARBA" id="ARBA00023175"/>
    </source>
</evidence>
<evidence type="ECO:0000256" key="8">
    <source>
        <dbReference type="ARBA" id="ARBA00023054"/>
    </source>
</evidence>
<feature type="compositionally biased region" description="Basic and acidic residues" evidence="14">
    <location>
        <begin position="2655"/>
        <end position="2667"/>
    </location>
</feature>
<dbReference type="Gene3D" id="3.10.490.20">
    <property type="match status" value="1"/>
</dbReference>
<dbReference type="GO" id="GO:0005874">
    <property type="term" value="C:microtubule"/>
    <property type="evidence" value="ECO:0007669"/>
    <property type="project" value="UniProtKB-KW"/>
</dbReference>
<evidence type="ECO:0000256" key="13">
    <source>
        <dbReference type="SAM" id="Coils"/>
    </source>
</evidence>
<evidence type="ECO:0000256" key="5">
    <source>
        <dbReference type="ARBA" id="ARBA00022741"/>
    </source>
</evidence>
<dbReference type="FunFam" id="1.20.920.20:FF:000001">
    <property type="entry name" value="dynein heavy chain 2, axonemal"/>
    <property type="match status" value="1"/>
</dbReference>
<feature type="region of interest" description="Disordered" evidence="14">
    <location>
        <begin position="202"/>
        <end position="246"/>
    </location>
</feature>
<accession>A0A7J6K2L6</accession>
<feature type="region of interest" description="Disordered" evidence="14">
    <location>
        <begin position="1"/>
        <end position="140"/>
    </location>
</feature>
<dbReference type="Pfam" id="PF12781">
    <property type="entry name" value="AAA_9"/>
    <property type="match status" value="2"/>
</dbReference>
<dbReference type="InterPro" id="IPR042219">
    <property type="entry name" value="AAA_lid_11_sf"/>
</dbReference>
<feature type="domain" description="AAA+ ATPase" evidence="15">
    <location>
        <begin position="2728"/>
        <end position="2851"/>
    </location>
</feature>
<dbReference type="InterPro" id="IPR035706">
    <property type="entry name" value="AAA_9"/>
</dbReference>
<evidence type="ECO:0000256" key="1">
    <source>
        <dbReference type="ARBA" id="ARBA00004430"/>
    </source>
</evidence>
<dbReference type="InterPro" id="IPR024743">
    <property type="entry name" value="Dynein_HC_stalk"/>
</dbReference>
<dbReference type="GO" id="GO:0007018">
    <property type="term" value="P:microtubule-based movement"/>
    <property type="evidence" value="ECO:0007669"/>
    <property type="project" value="InterPro"/>
</dbReference>
<dbReference type="Pfam" id="PF12780">
    <property type="entry name" value="AAA_8"/>
    <property type="match status" value="1"/>
</dbReference>
<dbReference type="InterPro" id="IPR043160">
    <property type="entry name" value="Dynein_C_barrel"/>
</dbReference>
<dbReference type="InterPro" id="IPR024317">
    <property type="entry name" value="Dynein_heavy_chain_D4_dom"/>
</dbReference>
<dbReference type="SMART" id="SM00382">
    <property type="entry name" value="AAA"/>
    <property type="match status" value="3"/>
</dbReference>
<dbReference type="GO" id="GO:0030286">
    <property type="term" value="C:dynein complex"/>
    <property type="evidence" value="ECO:0007669"/>
    <property type="project" value="UniProtKB-KW"/>
</dbReference>
<dbReference type="Proteomes" id="UP000557509">
    <property type="component" value="Unassembled WGS sequence"/>
</dbReference>
<reference evidence="16 17" key="1">
    <citation type="submission" date="2020-03" db="EMBL/GenBank/DDBJ databases">
        <title>Genome sequence of Toxoplasma gondii RH-88 strain.</title>
        <authorList>
            <person name="Lorenzi H.A."/>
            <person name="Venepally P."/>
            <person name="Rozenberg A."/>
            <person name="Sibley D."/>
        </authorList>
    </citation>
    <scope>NUCLEOTIDE SEQUENCE [LARGE SCALE GENOMIC DNA]</scope>
    <source>
        <strain evidence="16 17">RH-88</strain>
    </source>
</reference>
<dbReference type="VEuPathDB" id="ToxoDB:TGME49_230830"/>
<sequence>MAPGCPGPPSRPSKAPQAAPSIDFAPVSSQPSSRPAHAVGPSLPRLLPSDPGARAPASPQNLHRLEAFQRGTSPAPAELRESSSPDAKTPPASRQIFHQNALSQRASSPRCRDSPSRHSPSKSYCAGGLRAPPPVGSAVSCVSSTSRFIAPHNSFPVALHASSPGQHRPAYGGSSPPSELPGESPTAARGLYGNQRSVAGLAGAPPAELGRSCLSGTRTDAVRPRTSGSPRSLPDVSRPSSQAKTLGVLPRGEASCSRSILQEQGRRMVQFGAALRASPFLCTTGSAGTGREKADSQNVSSLSPLPPSDIAASRLSTCLRTASPMETACGLQVQPEGIETEAEGGDRARHPKSPDRRRPGSELCSESRDRDKSLQGYNQGETSPVARVENEGSIVAQTLRNASLFGAYSHRSYYYDMGALSMRPSSSPPRRHESPGTVSSPARRPSVPSTGTLCSARPTRTSPAAVLAESVRRLPPIAGRKPSNSQPSLPPRASRLGPSPQGRGPPRGAVCPKQRQSSPKQRQSGPKQRQSGPKPPLRAGGGVGGSAAKAEEGEGSGVPAKRTGPLGPPQCQKAPQKVELPSYLPTLCSIYLEGTSDSARAAVTTSRLLEEAGDASQGSAFGSGQEHLTATTATELSTGGASVVPDLLYRAEAVLGAECQAETQRVGQSEEALRRVVTGEDAIAFFARYGATTSTKFLYCNRRKSDAEDQYSLLVVPEKEAEPEHFTISSTGIVHICPGRPSEFMTLSDFSHQAFAFSVLRSMLFFRTFLPRKLLSLWRDSVRRLLYRRQRARLGRRLFLAKPVFADHLLEILGILAELRNVPLIQVPGPGALFDLAAFTALQTATRSDLKTGAVRAFEAKQQRVHQTLQKLMARLHEATLLPEEDPLERPSVNRSKSMVQESEEARERARLLRMAFADEALFGDFVKLVDSVLAVRLVDAVTTAVLHLRERLQEESTCSKWFRVQVEFGDTRVEFAPNLEQFQGALRELWDGTVGVAAGVPFFAASRLYEDFVALRGRHSVEQLLQTCSAFLTTRDDVERRLARDFDRARRYADSYFAIYREIYDYGREWNEAAVCASLRSHDELSNELETIRDFQGRLEKLNPTHVVGLFSIQAHDLKAALSPPTENALAALKRLLLQRTREHLRDTVARYGRTNAALDARPTKLLPFAEFVKTYKWTRSQIEELDHAQATAEDMFQLLKQYEVRVAVEDSILLESLNKAAALFEKEKLLGAAEHIRKHLDAMLAELKQESAQVEQETQAISRALSEEQFQNVKLMDSALAVLEALHSYDRQICDLDAKASTLQQTQKLLSPDGAFVFRHTEAAKRLVRPKLKLWTSVYELQAATAEWTATPVSELNGEELQSRVKAFATALQFREAELPSDPVVEALRDRVEAWIARLPTVLDLNNPALKPRHWTQIFRALSLESESPAPLPLGQLEAAGVFSHAELIAEVASRASAEGALEATLERIRETLEETNFATKPLVDNPDCFLLDDLSEVTSQLEEHGAALQSMLFSPFVTDLRAQVEAWKAKVDLTGKVLREMVTFQRAWVTFEGVFASGEMEQWLPREAAAFRQMNEFWADTMRRVRTESANVVATTARPGFAEALKQFNFVVGRVQQSLAAYLETKREAFPRFYFLSDEEVLKALAARSLERLQGLLPKCFDGVQRVVFTAAPGTMPTCAFQSTSSLSSFQRTSSASLFFRTQSRRNSVFPWRDHTPHAPPQRPTQALSSDDLVTPEGDSGDAGDTRGNGASGDTGPSVVASGMISADGEFLQFCEFVKPSEVPEVCFSQVEQCMQFALYSRLQEAWRSYPAGLLAPSSSLATGLETRPERDSVGGVEARRASAWGNANLAKHYLSWLREHPSQCLALADALVFTAQVERALDRGRRDEVGEGERIARGGAEDSEESDEKNRERRTSQTPNKGATRRPETLAACRATVEDNIARLVAFQRRKDFPLKKAHAEALVVQCVHRRDVVASLEAARCPSSSAFEWQKHLRYYWSEEVADCFVLQHDMTFQYAYELSESPRRLVITPLTEKCFLTLTGALRLSYGGALSGPAGTGKTETVKDLAKAVGVACVVFNCSADFDCNLTARLFSGLAQTGAWSCLDEFNRMDVEVLSVVAQQMRSVQTAAHAGLEEFEFEGREIRLNKRFAVFASMNPDYSGRSDLPENLKSLFRPVAMVAPDLARIAEVTLFASGFRTAESLAKKLVTVFEAAATQLSQQPHYDFDMRTVKSVLARAASLKEKSWNSSDEEFLLLTALKAATLPRLVEADETPFLGLLADAFPDSSVGSAQSLQLKKAIEAEMRKRDMLVTEGMVAKAMQLHETQNARTGVMLVGAPGTGKTSCISVLAAATTEAQESERQRLSTGKGCAPTRIVRISPKALDLAALFGEANEATNEWADGLIGLEVRRAAQEPGRKWLVFDGPVDASWAENLNSALDDNQVLCLASGERTKISPALTFMFETDSAASASPATISRCGIVFFENKERREVEAVVHSWAQQLERKFPQASNLRRWTLEICREALPFIEKECTEAVPSLDATLVSTVCNLTSACLLDERIFSGEDEQREALLAAMFWTSAVVWGLGGHLAEEGRAKLSRFLLPRLRAKCAEVGELGENVDLFAVYVHPESLSFAPLSSLLTPRLPPTPRSISGKDNRSEAAREGEEGDDAGEETSEQRDEEARRRGRPTREGFKWEICGQSLHEIFIPTEQTVAEKIFLDQLFSVNKSCFLCGETGAGKTASVSAYLRELPHEVGSTTLRLTGKTRSSALQALLQRSLVRNGRASLGPPADRTQVLLLLDDVNMPSPDFSGEQRPLEFLRYLLDTGGFYDPEPLAFKSVRDTNFLLVAAPPHGGRPNVSRRLLRQMATLWHCRWNFESLDVVFGSLLREWMTQALPTFGDLQEKLVNLTLHSFLKIPSLLLPTPHSPHYTWDLRDLAHVLQGCMQATKETVTDAATLIKLWHHEVCRRFEDCLIGASDRLRLQDFLSRQIGRHLSLSPTDPLDSSSVFTTLSSVGKLQAPYRPVDGDGSEIEEACMRALAEYQLTTPLSPHAKPLPHFVFFADARKHLLRLCRILSLPCGNALLLGVDGCGRQSLAHLAAHIAETPLYSIRASSRYSPADFREDLKRVLRSLAADGKPIVFLLADSQIRDEQFLEDLVSLMVAGEVPDLFDSTEEEQLLHALRRLGPAPPTAEAAWAPRSRFAQLVRERFHVVLAISPVGPSLRSRCRQFPGLRSCTTVDYFDAWPREALLCVARHFCSAQPDLIAPDDISTLSAVSADFHAYAVAAQAAFYGETGRRVYTTGSSFVDFLQCYLHLLDTERAAIQERTRHYRRGISRLEATTKLVEQLRVDLLKSQPVLEKSTRDTQQLMASLERDRQRADEVERVCDAERLAAAAARREAQGIKSDCEAEISRVLPELGAALKALDALDKKDIQELKSFPNPPALVETVLQAVCLLKGRKPTWEEAKKLLNDTTLLQQLREYDRDHVPPRLLAQLQKFTKLENFTPEEVKQVSKAATSLCMWVCAIERYAVVTREMEPKKERLAVAEAALAAAEETLAAKQAVLREAQEGIHQLEKRILDSKAHAEKLQTQITDTQVRLARAERLICAVSTEAARWAEEARLLDQRSETHSGDMLLSAGMLSYAGPLTGACRKSLLDQWIGKCAEALKVSAPFSLLHALSSPEEEREFVLQGLPGDRLSLENAVLATRSARRHRWPLLVDPQGQARKWLRNTYSLWSCFPSSSPSSSSLSSSPSSSSLSSSASSGGFGPWGRARHALGLRRERGRQGDAGATLAGAESSSRDAERFSTNPRPFSPPASSDRGGKEQMAQATARGAREAGADFLGEGEENSKGFDLMLRSDSPSFLDGLANAVNMGARILVELADDFLDPAVGPFLAQPVSSAPLTLAGGSKVAWNPHFRLVFVTPHATPSFGPAVYARVTVINFAITPAGLEEQLLIEAVKQENPELEEQRDALVVAIAEDTRRKHKIEEDILTLLAGVTGDILVDDRLVDVLAASKRMSDDLRKRLQVAEETTLTLDRARDLFRGVAARGALLYFVVAALSRLNAVYRQSLNAFLRVFRHVLEETQGEKGNVAQRVTVLQRELTLQVYRRTCHGLFERHKFCFAFLLALAIDKRGGVASKEAYDFLVRGCPASDDLHARVKDVARDRRASWLTEQKLQQLVFLDSLGGSFAGLLHAVLATPEAWQRFVDSDFDFSSSLPDGFEETLTPFQALLLTKALRPEELVLAARKFVASQLGAEFIEPPPRSLSEVYRDSSACTPILFLLSSGVDPTEEINRLADELGAGREDVHFVSLGQGQGARAAALVAAARETGEWVCLQNCHLAPSFMPTLQRLHEELCAGSVHQNFRLFLTSMPCQTFPLSLLESTIKITSEPPAGIKANLLRIYAEREDSEDPELRQLEQRRDFQRLFFGLALFHAVALERRKFGAIGWNNFYDWTPWDCIISQVQLMGSIAEVPRNQTGFSFDALTFSTAALNYGGRVTDAMDLRAVDALFRSFVSTHTLEQDFLPSQTPLYRLPDATSFEAYRQAIGRLPLQDPPEAFGLHRNASLMLKEREARELLSWILSSSQLRSSDSSRTRQISDSSAVKLVGDLLSRLPPLLDRHQAHASTFEASRNSATKAPELSPLSVFFSHEVANFNALLHLVRVSLLEVQQALAGNTLMSAAVEETHDALLEQRVPRAWTAASYASVKPLAAWFMELAQRVEHIREWMTRGPPKSFWLPAYFRPDALLAAAIQTHARKHKIPLDSLTLKATVTKVKTPDQLGASPPRGIYIHGLFLQGAGWNASSQRLCESELGAWFVPMPVILLEPTGNLEDRRNKQEHVVYSCPLYKTPERKGVGNYVHSLDLPTDLPPVHWILRGVALLCQNENI</sequence>
<dbReference type="FunFam" id="3.10.490.20:FF:000009">
    <property type="entry name" value="Dynein heavy chain 4"/>
    <property type="match status" value="1"/>
</dbReference>
<keyword evidence="10" id="KW-0505">Motor protein</keyword>
<dbReference type="Pfam" id="PF18198">
    <property type="entry name" value="AAA_lid_11"/>
    <property type="match status" value="1"/>
</dbReference>
<feature type="region of interest" description="Disordered" evidence="14">
    <location>
        <begin position="2647"/>
        <end position="2692"/>
    </location>
</feature>
<name>A0A7J6K2L6_TOXGO</name>
<evidence type="ECO:0000313" key="17">
    <source>
        <dbReference type="Proteomes" id="UP000557509"/>
    </source>
</evidence>
<evidence type="ECO:0000256" key="11">
    <source>
        <dbReference type="ARBA" id="ARBA00023212"/>
    </source>
</evidence>
<feature type="compositionally biased region" description="Low complexity" evidence="14">
    <location>
        <begin position="3747"/>
        <end position="3768"/>
    </location>
</feature>
<dbReference type="GO" id="GO:0008569">
    <property type="term" value="F:minus-end-directed microtubule motor activity"/>
    <property type="evidence" value="ECO:0007669"/>
    <property type="project" value="InterPro"/>
</dbReference>
<dbReference type="InterPro" id="IPR035699">
    <property type="entry name" value="AAA_6"/>
</dbReference>
<dbReference type="InterPro" id="IPR043157">
    <property type="entry name" value="Dynein_AAA1S"/>
</dbReference>
<dbReference type="PANTHER" id="PTHR45703:SF36">
    <property type="entry name" value="DYNEIN HEAVY CHAIN, CYTOPLASMIC"/>
    <property type="match status" value="1"/>
</dbReference>
<feature type="compositionally biased region" description="Polar residues" evidence="14">
    <location>
        <begin position="450"/>
        <end position="462"/>
    </location>
</feature>
<dbReference type="Gene3D" id="1.20.1270.280">
    <property type="match status" value="1"/>
</dbReference>
<feature type="region of interest" description="Disordered" evidence="14">
    <location>
        <begin position="331"/>
        <end position="383"/>
    </location>
</feature>
<evidence type="ECO:0000256" key="2">
    <source>
        <dbReference type="ARBA" id="ARBA00008887"/>
    </source>
</evidence>
<dbReference type="FunFam" id="3.40.50.300:FF:000362">
    <property type="entry name" value="Dynein, axonemal, heavy chain 6"/>
    <property type="match status" value="1"/>
</dbReference>
<keyword evidence="11" id="KW-0206">Cytoskeleton</keyword>
<feature type="compositionally biased region" description="Pro residues" evidence="14">
    <location>
        <begin position="1"/>
        <end position="11"/>
    </location>
</feature>
<feature type="compositionally biased region" description="Basic and acidic residues" evidence="14">
    <location>
        <begin position="2678"/>
        <end position="2692"/>
    </location>
</feature>
<dbReference type="InterPro" id="IPR041589">
    <property type="entry name" value="DNAH3_AAA_lid_1"/>
</dbReference>
<keyword evidence="8 13" id="KW-0175">Coiled coil</keyword>
<evidence type="ECO:0000256" key="14">
    <source>
        <dbReference type="SAM" id="MobiDB-lite"/>
    </source>
</evidence>
<evidence type="ECO:0000256" key="4">
    <source>
        <dbReference type="ARBA" id="ARBA00022701"/>
    </source>
</evidence>
<evidence type="ECO:0000256" key="9">
    <source>
        <dbReference type="ARBA" id="ARBA00023069"/>
    </source>
</evidence>
<dbReference type="InterPro" id="IPR027417">
    <property type="entry name" value="P-loop_NTPase"/>
</dbReference>
<dbReference type="Gene3D" id="3.20.180.20">
    <property type="entry name" value="Dynein heavy chain, N-terminal domain 2"/>
    <property type="match status" value="1"/>
</dbReference>
<dbReference type="Gene3D" id="1.10.8.710">
    <property type="match status" value="1"/>
</dbReference>
<dbReference type="InterPro" id="IPR003593">
    <property type="entry name" value="AAA+_ATPase"/>
</dbReference>
<dbReference type="Pfam" id="PF08393">
    <property type="entry name" value="DHC_N2"/>
    <property type="match status" value="1"/>
</dbReference>
<feature type="region of interest" description="Disordered" evidence="14">
    <location>
        <begin position="423"/>
        <end position="574"/>
    </location>
</feature>
<evidence type="ECO:0000256" key="7">
    <source>
        <dbReference type="ARBA" id="ARBA00023017"/>
    </source>
</evidence>
<comment type="caution">
    <text evidence="16">The sequence shown here is derived from an EMBL/GenBank/DDBJ whole genome shotgun (WGS) entry which is preliminary data.</text>
</comment>
<keyword evidence="5" id="KW-0547">Nucleotide-binding</keyword>
<dbReference type="FunFam" id="1.10.8.1220:FF:000001">
    <property type="entry name" value="Dynein axonemal heavy chain 5"/>
    <property type="match status" value="1"/>
</dbReference>
<dbReference type="EMBL" id="JAAUHK010000194">
    <property type="protein sequence ID" value="KAF4641703.1"/>
    <property type="molecule type" value="Genomic_DNA"/>
</dbReference>
<feature type="region of interest" description="Disordered" evidence="14">
    <location>
        <begin position="1713"/>
        <end position="1763"/>
    </location>
</feature>
<dbReference type="InterPro" id="IPR042228">
    <property type="entry name" value="Dynein_linker_3"/>
</dbReference>
<dbReference type="InterPro" id="IPR042222">
    <property type="entry name" value="Dynein_2_N"/>
</dbReference>
<dbReference type="SUPFAM" id="SSF52540">
    <property type="entry name" value="P-loop containing nucleoside triphosphate hydrolases"/>
    <property type="match status" value="4"/>
</dbReference>
<dbReference type="Gene3D" id="3.40.50.300">
    <property type="entry name" value="P-loop containing nucleotide triphosphate hydrolases"/>
    <property type="match status" value="5"/>
</dbReference>
<dbReference type="Pfam" id="PF17857">
    <property type="entry name" value="AAA_lid_1"/>
    <property type="match status" value="1"/>
</dbReference>
<dbReference type="Gene3D" id="6.10.140.1060">
    <property type="match status" value="1"/>
</dbReference>
<organism evidence="16 17">
    <name type="scientific">Toxoplasma gondii</name>
    <dbReference type="NCBI Taxonomy" id="5811"/>
    <lineage>
        <taxon>Eukaryota</taxon>
        <taxon>Sar</taxon>
        <taxon>Alveolata</taxon>
        <taxon>Apicomplexa</taxon>
        <taxon>Conoidasida</taxon>
        <taxon>Coccidia</taxon>
        <taxon>Eucoccidiorida</taxon>
        <taxon>Eimeriorina</taxon>
        <taxon>Sarcocystidae</taxon>
        <taxon>Toxoplasma</taxon>
    </lineage>
</organism>
<dbReference type="Pfam" id="PF03028">
    <property type="entry name" value="Dynein_heavy"/>
    <property type="match status" value="1"/>
</dbReference>
<feature type="region of interest" description="Disordered" evidence="14">
    <location>
        <begin position="3747"/>
        <end position="3841"/>
    </location>
</feature>
<dbReference type="Pfam" id="PF18199">
    <property type="entry name" value="Dynein_C"/>
    <property type="match status" value="1"/>
</dbReference>
<feature type="compositionally biased region" description="Low complexity" evidence="14">
    <location>
        <begin position="172"/>
        <end position="185"/>
    </location>
</feature>
<feature type="region of interest" description="Disordered" evidence="14">
    <location>
        <begin position="285"/>
        <end position="307"/>
    </location>
</feature>
<dbReference type="Gene3D" id="1.20.58.1120">
    <property type="match status" value="1"/>
</dbReference>
<dbReference type="Pfam" id="PF17852">
    <property type="entry name" value="Dynein_AAA_lid"/>
    <property type="match status" value="1"/>
</dbReference>
<keyword evidence="9" id="KW-0969">Cilium</keyword>
<dbReference type="Gene3D" id="1.20.920.30">
    <property type="match status" value="1"/>
</dbReference>
<feature type="coiled-coil region" evidence="13">
    <location>
        <begin position="1239"/>
        <end position="1269"/>
    </location>
</feature>
<feature type="compositionally biased region" description="Acidic residues" evidence="14">
    <location>
        <begin position="2668"/>
        <end position="2677"/>
    </location>
</feature>
<dbReference type="InterPro" id="IPR004273">
    <property type="entry name" value="Dynein_heavy_D6_P-loop"/>
</dbReference>
<dbReference type="GO" id="GO:0005524">
    <property type="term" value="F:ATP binding"/>
    <property type="evidence" value="ECO:0007669"/>
    <property type="project" value="UniProtKB-KW"/>
</dbReference>
<protein>
    <submittedName>
        <fullName evidence="16">ATPase family associated with various cellular activities (AAA) domain-containing protein</fullName>
    </submittedName>
</protein>
<keyword evidence="12" id="KW-0966">Cell projection</keyword>
<feature type="compositionally biased region" description="Basic and acidic residues" evidence="14">
    <location>
        <begin position="344"/>
        <end position="373"/>
    </location>
</feature>
<dbReference type="GO" id="GO:0005930">
    <property type="term" value="C:axoneme"/>
    <property type="evidence" value="ECO:0007669"/>
    <property type="project" value="UniProtKB-SubCell"/>
</dbReference>
<dbReference type="SMR" id="A0A7J6K2L6"/>
<keyword evidence="6" id="KW-0067">ATP-binding</keyword>
<dbReference type="Pfam" id="PF12774">
    <property type="entry name" value="AAA_6"/>
    <property type="match status" value="1"/>
</dbReference>
<feature type="domain" description="AAA+ ATPase" evidence="15">
    <location>
        <begin position="2332"/>
        <end position="2476"/>
    </location>
</feature>
<comment type="subcellular location">
    <subcellularLocation>
        <location evidence="1">Cytoplasm</location>
        <location evidence="1">Cytoskeleton</location>
        <location evidence="1">Cilium axoneme</location>
    </subcellularLocation>
</comment>
<dbReference type="InterPro" id="IPR026983">
    <property type="entry name" value="DHC"/>
</dbReference>
<evidence type="ECO:0000313" key="16">
    <source>
        <dbReference type="EMBL" id="KAF4641703.1"/>
    </source>
</evidence>
<dbReference type="InterPro" id="IPR041658">
    <property type="entry name" value="AAA_lid_11"/>
</dbReference>
<feature type="domain" description="AAA+ ATPase" evidence="15">
    <location>
        <begin position="2050"/>
        <end position="2188"/>
    </location>
</feature>
<evidence type="ECO:0000259" key="15">
    <source>
        <dbReference type="SMART" id="SM00382"/>
    </source>
</evidence>
<dbReference type="GO" id="GO:0045505">
    <property type="term" value="F:dynein intermediate chain binding"/>
    <property type="evidence" value="ECO:0007669"/>
    <property type="project" value="InterPro"/>
</dbReference>
<dbReference type="InterPro" id="IPR041466">
    <property type="entry name" value="Dynein_AAA5_ext"/>
</dbReference>
<dbReference type="GO" id="GO:0051959">
    <property type="term" value="F:dynein light intermediate chain binding"/>
    <property type="evidence" value="ECO:0007669"/>
    <property type="project" value="InterPro"/>
</dbReference>
<feature type="region of interest" description="Disordered" evidence="14">
    <location>
        <begin position="159"/>
        <end position="190"/>
    </location>
</feature>
<dbReference type="Gene3D" id="1.10.8.720">
    <property type="entry name" value="Region D6 of dynein motor"/>
    <property type="match status" value="1"/>
</dbReference>
<evidence type="ECO:0000256" key="6">
    <source>
        <dbReference type="ARBA" id="ARBA00022840"/>
    </source>
</evidence>
<feature type="compositionally biased region" description="Basic and acidic residues" evidence="14">
    <location>
        <begin position="1888"/>
        <end position="1904"/>
    </location>
</feature>
<keyword evidence="7" id="KW-0243">Dynein</keyword>
<dbReference type="Gene3D" id="1.20.140.100">
    <property type="entry name" value="Dynein heavy chain, N-terminal domain 2"/>
    <property type="match status" value="1"/>
</dbReference>
<dbReference type="Gene3D" id="1.20.920.20">
    <property type="match status" value="1"/>
</dbReference>
<dbReference type="Gene3D" id="1.10.287.2620">
    <property type="match status" value="1"/>
</dbReference>
<evidence type="ECO:0000256" key="3">
    <source>
        <dbReference type="ARBA" id="ARBA00022490"/>
    </source>
</evidence>
<keyword evidence="4" id="KW-0493">Microtubule</keyword>
<feature type="region of interest" description="Disordered" evidence="14">
    <location>
        <begin position="1888"/>
        <end position="1933"/>
    </location>
</feature>
<dbReference type="InterPro" id="IPR013602">
    <property type="entry name" value="Dynein_heavy_linker"/>
</dbReference>